<feature type="domain" description="Surface-adhesin protein E-like" evidence="1">
    <location>
        <begin position="27"/>
        <end position="115"/>
    </location>
</feature>
<dbReference type="InterPro" id="IPR031939">
    <property type="entry name" value="Adhesin_E-like"/>
</dbReference>
<name>A0ABW4N655_9CAUL</name>
<evidence type="ECO:0000313" key="2">
    <source>
        <dbReference type="EMBL" id="MFD1785491.1"/>
    </source>
</evidence>
<gene>
    <name evidence="2" type="ORF">ACFSC0_18975</name>
</gene>
<comment type="caution">
    <text evidence="2">The sequence shown here is derived from an EMBL/GenBank/DDBJ whole genome shotgun (WGS) entry which is preliminary data.</text>
</comment>
<evidence type="ECO:0000313" key="3">
    <source>
        <dbReference type="Proteomes" id="UP001597237"/>
    </source>
</evidence>
<dbReference type="Proteomes" id="UP001597237">
    <property type="component" value="Unassembled WGS sequence"/>
</dbReference>
<sequence>MAAALAVSSPAVAAPFELAGNAGGKWATAIDRGSIKRNGPVVRVWTLTVYREVRASGHSFSSTHTEFDCNNETRRTLHIATYRDDGSLIQRADIQDLRRVVPQTIAHQEMRAACATAPVGATTPSEANMLDVVQALRRELHRY</sequence>
<protein>
    <submittedName>
        <fullName evidence="2">Surface-adhesin E family protein</fullName>
    </submittedName>
</protein>
<dbReference type="RefSeq" id="WP_377281778.1">
    <property type="nucleotide sequence ID" value="NZ_JBHRSI010000004.1"/>
</dbReference>
<accession>A0ABW4N655</accession>
<evidence type="ECO:0000259" key="1">
    <source>
        <dbReference type="Pfam" id="PF16747"/>
    </source>
</evidence>
<proteinExistence type="predicted"/>
<dbReference type="Pfam" id="PF16747">
    <property type="entry name" value="Adhesin_E"/>
    <property type="match status" value="1"/>
</dbReference>
<organism evidence="2 3">
    <name type="scientific">Phenylobacterium terrae</name>
    <dbReference type="NCBI Taxonomy" id="2665495"/>
    <lineage>
        <taxon>Bacteria</taxon>
        <taxon>Pseudomonadati</taxon>
        <taxon>Pseudomonadota</taxon>
        <taxon>Alphaproteobacteria</taxon>
        <taxon>Caulobacterales</taxon>
        <taxon>Caulobacteraceae</taxon>
        <taxon>Phenylobacterium</taxon>
    </lineage>
</organism>
<reference evidence="3" key="1">
    <citation type="journal article" date="2019" name="Int. J. Syst. Evol. Microbiol.">
        <title>The Global Catalogue of Microorganisms (GCM) 10K type strain sequencing project: providing services to taxonomists for standard genome sequencing and annotation.</title>
        <authorList>
            <consortium name="The Broad Institute Genomics Platform"/>
            <consortium name="The Broad Institute Genome Sequencing Center for Infectious Disease"/>
            <person name="Wu L."/>
            <person name="Ma J."/>
        </authorList>
    </citation>
    <scope>NUCLEOTIDE SEQUENCE [LARGE SCALE GENOMIC DNA]</scope>
    <source>
        <strain evidence="3">DFY28</strain>
    </source>
</reference>
<dbReference type="EMBL" id="JBHUEY010000006">
    <property type="protein sequence ID" value="MFD1785491.1"/>
    <property type="molecule type" value="Genomic_DNA"/>
</dbReference>
<keyword evidence="3" id="KW-1185">Reference proteome</keyword>